<reference evidence="13 16" key="2">
    <citation type="submission" date="2021-03" db="EMBL/GenBank/DDBJ databases">
        <title>Whole genome shotgun sequence of Salinispora arenicola NBRC 105043.</title>
        <authorList>
            <person name="Komaki H."/>
            <person name="Tamura T."/>
        </authorList>
    </citation>
    <scope>NUCLEOTIDE SEQUENCE [LARGE SCALE GENOMIC DNA]</scope>
    <source>
        <strain evidence="13 16">NBRC 105043</strain>
    </source>
</reference>
<keyword evidence="16" id="KW-1185">Reference proteome</keyword>
<dbReference type="NCBIfam" id="TIGR01236">
    <property type="entry name" value="D1pyr5carbox1"/>
    <property type="match status" value="1"/>
</dbReference>
<dbReference type="Gene3D" id="3.40.309.10">
    <property type="entry name" value="Aldehyde Dehydrogenase, Chain A, domain 2"/>
    <property type="match status" value="1"/>
</dbReference>
<evidence type="ECO:0000256" key="3">
    <source>
        <dbReference type="ARBA" id="ARBA00012884"/>
    </source>
</evidence>
<dbReference type="PANTHER" id="PTHR42862:SF1">
    <property type="entry name" value="DELTA-1-PYRROLINE-5-CARBOXYLATE DEHYDROGENASE 2, ISOFORM A-RELATED"/>
    <property type="match status" value="1"/>
</dbReference>
<dbReference type="PROSITE" id="PS00687">
    <property type="entry name" value="ALDEHYDE_DEHYDR_GLU"/>
    <property type="match status" value="1"/>
</dbReference>
<comment type="pathway">
    <text evidence="1">Amino-acid degradation; L-proline degradation into L-glutamate; L-glutamate from L-proline: step 2/2.</text>
</comment>
<dbReference type="InterPro" id="IPR016162">
    <property type="entry name" value="Ald_DH_N"/>
</dbReference>
<evidence type="ECO:0000313" key="16">
    <source>
        <dbReference type="Proteomes" id="UP000677457"/>
    </source>
</evidence>
<reference evidence="14 15" key="1">
    <citation type="submission" date="2019-06" db="EMBL/GenBank/DDBJ databases">
        <title>Sequencing the genomes of 1000 actinobacteria strains.</title>
        <authorList>
            <person name="Klenk H.-P."/>
        </authorList>
    </citation>
    <scope>NUCLEOTIDE SEQUENCE [LARGE SCALE GENOMIC DNA]</scope>
    <source>
        <strain evidence="14 15">DSM 44819</strain>
    </source>
</reference>
<dbReference type="Proteomes" id="UP000677457">
    <property type="component" value="Unassembled WGS sequence"/>
</dbReference>
<dbReference type="FunFam" id="3.40.309.10:FF:000005">
    <property type="entry name" value="1-pyrroline-5-carboxylate dehydrogenase 1"/>
    <property type="match status" value="1"/>
</dbReference>
<dbReference type="InterPro" id="IPR016161">
    <property type="entry name" value="Ald_DH/histidinol_DH"/>
</dbReference>
<dbReference type="EC" id="1.2.1.88" evidence="3"/>
<dbReference type="GO" id="GO:0003842">
    <property type="term" value="F:L-glutamate gamma-semialdehyde dehydrogenase activity"/>
    <property type="evidence" value="ECO:0007669"/>
    <property type="project" value="UniProtKB-EC"/>
</dbReference>
<comment type="catalytic activity">
    <reaction evidence="8">
        <text>L-glutamate 5-semialdehyde + NAD(+) + H2O = L-glutamate + NADH + 2 H(+)</text>
        <dbReference type="Rhea" id="RHEA:30235"/>
        <dbReference type="ChEBI" id="CHEBI:15377"/>
        <dbReference type="ChEBI" id="CHEBI:15378"/>
        <dbReference type="ChEBI" id="CHEBI:29985"/>
        <dbReference type="ChEBI" id="CHEBI:57540"/>
        <dbReference type="ChEBI" id="CHEBI:57945"/>
        <dbReference type="ChEBI" id="CHEBI:58066"/>
        <dbReference type="EC" id="1.2.1.88"/>
    </reaction>
</comment>
<evidence type="ECO:0000256" key="10">
    <source>
        <dbReference type="RuleBase" id="RU003345"/>
    </source>
</evidence>
<evidence type="ECO:0000256" key="6">
    <source>
        <dbReference type="ARBA" id="ARBA00023062"/>
    </source>
</evidence>
<dbReference type="Proteomes" id="UP000315983">
    <property type="component" value="Unassembled WGS sequence"/>
</dbReference>
<dbReference type="EMBL" id="VFOL01000001">
    <property type="protein sequence ID" value="TQL35314.1"/>
    <property type="molecule type" value="Genomic_DNA"/>
</dbReference>
<keyword evidence="4 10" id="KW-0560">Oxidoreductase</keyword>
<dbReference type="EMBL" id="BOQM01000049">
    <property type="protein sequence ID" value="GIM87841.1"/>
    <property type="molecule type" value="Genomic_DNA"/>
</dbReference>
<feature type="active site" evidence="9">
    <location>
        <position position="293"/>
    </location>
</feature>
<evidence type="ECO:0000256" key="7">
    <source>
        <dbReference type="ARBA" id="ARBA00032259"/>
    </source>
</evidence>
<dbReference type="InterPro" id="IPR015590">
    <property type="entry name" value="Aldehyde_DH_dom"/>
</dbReference>
<proteinExistence type="inferred from homology"/>
<evidence type="ECO:0000313" key="15">
    <source>
        <dbReference type="Proteomes" id="UP000315983"/>
    </source>
</evidence>
<evidence type="ECO:0000256" key="2">
    <source>
        <dbReference type="ARBA" id="ARBA00009986"/>
    </source>
</evidence>
<evidence type="ECO:0000259" key="12">
    <source>
        <dbReference type="Pfam" id="PF00171"/>
    </source>
</evidence>
<dbReference type="SUPFAM" id="SSF53720">
    <property type="entry name" value="ALDH-like"/>
    <property type="match status" value="1"/>
</dbReference>
<evidence type="ECO:0000256" key="5">
    <source>
        <dbReference type="ARBA" id="ARBA00023027"/>
    </source>
</evidence>
<evidence type="ECO:0000256" key="1">
    <source>
        <dbReference type="ARBA" id="ARBA00004786"/>
    </source>
</evidence>
<organism evidence="14 15">
    <name type="scientific">Salinispora arenicola</name>
    <dbReference type="NCBI Taxonomy" id="168697"/>
    <lineage>
        <taxon>Bacteria</taxon>
        <taxon>Bacillati</taxon>
        <taxon>Actinomycetota</taxon>
        <taxon>Actinomycetes</taxon>
        <taxon>Micromonosporales</taxon>
        <taxon>Micromonosporaceae</taxon>
        <taxon>Salinispora</taxon>
    </lineage>
</organism>
<dbReference type="InterPro" id="IPR005931">
    <property type="entry name" value="P5CDH/ALDH4A1"/>
</dbReference>
<dbReference type="Pfam" id="PF00171">
    <property type="entry name" value="Aldedh"/>
    <property type="match status" value="1"/>
</dbReference>
<dbReference type="Gene3D" id="3.40.605.10">
    <property type="entry name" value="Aldehyde Dehydrogenase, Chain A, domain 1"/>
    <property type="match status" value="1"/>
</dbReference>
<dbReference type="GO" id="GO:0010133">
    <property type="term" value="P:L-proline catabolic process to L-glutamate"/>
    <property type="evidence" value="ECO:0007669"/>
    <property type="project" value="UniProtKB-UniPathway"/>
</dbReference>
<dbReference type="PROSITE" id="PS00070">
    <property type="entry name" value="ALDEHYDE_DEHYDR_CYS"/>
    <property type="match status" value="1"/>
</dbReference>
<dbReference type="InterPro" id="IPR016160">
    <property type="entry name" value="Ald_DH_CS_CYS"/>
</dbReference>
<evidence type="ECO:0000256" key="9">
    <source>
        <dbReference type="PROSITE-ProRule" id="PRU10007"/>
    </source>
</evidence>
<feature type="region of interest" description="Disordered" evidence="11">
    <location>
        <begin position="1"/>
        <end position="20"/>
    </location>
</feature>
<feature type="domain" description="Aldehyde dehydrogenase" evidence="12">
    <location>
        <begin position="56"/>
        <end position="514"/>
    </location>
</feature>
<dbReference type="InterPro" id="IPR016163">
    <property type="entry name" value="Ald_DH_C"/>
</dbReference>
<dbReference type="GeneID" id="93769712"/>
<dbReference type="GO" id="GO:0009898">
    <property type="term" value="C:cytoplasmic side of plasma membrane"/>
    <property type="evidence" value="ECO:0007669"/>
    <property type="project" value="TreeGrafter"/>
</dbReference>
<dbReference type="FunFam" id="3.40.605.10:FF:000006">
    <property type="entry name" value="1-pyrroline-5-carboxylate dehydrogenase"/>
    <property type="match status" value="1"/>
</dbReference>
<dbReference type="GO" id="GO:0004657">
    <property type="term" value="F:proline dehydrogenase activity"/>
    <property type="evidence" value="ECO:0007669"/>
    <property type="project" value="UniProtKB-ARBA"/>
</dbReference>
<dbReference type="UniPathway" id="UPA00261">
    <property type="reaction ID" value="UER00374"/>
</dbReference>
<sequence>MDAVFSVPEPRNEPVRPYEPGNIDRDRLQRRLVELANDRIDLPMTIAGEQRMAGGASIDVVQPHRHAHVLGVTAHATHDDARAAVKAAKDAAPGWRALPFAERAAIFLRAADLLSGPWRDTLNAATMLGQSKTALQAEIDSACELIDFLRFNVHFARRLIAEQPLSSPGTWNRFDHRPLEGFVYAITPFNFTAIAGNLPSAPALLGSTVVWKPAPTQQFAAHFTMRLFEAAGLPPGVINMVTGRGEEVSDVVLADPDLAGIHFTGSTKVFQQLWRTVGENIAQYRGYPRLVGETGGKDFVVAHASADVDALHTALIRGAYEFQGQKCSAASRAYVPRSLWVGGLRDRLAATTEALTYGDVTDFSNFGGAVIDAKAYARHTAALELISADDSCRVVAGGTADDSVGYFVRPTLFECTDAAHETFTTEYFGPILGVHVFDDARFDEVVAQAESIAPYALTGAIFANDRQVVDQVAERMRYAAGNFYINDKPTGAVVGQQPFGGARASGTNDKAGSWQNLVRWMSPRTIKETFVPPTDHTYPHMY</sequence>
<dbReference type="PANTHER" id="PTHR42862">
    <property type="entry name" value="DELTA-1-PYRROLINE-5-CARBOXYLATE DEHYDROGENASE 1, ISOFORM A-RELATED"/>
    <property type="match status" value="1"/>
</dbReference>
<dbReference type="RefSeq" id="WP_018802186.1">
    <property type="nucleotide sequence ID" value="NZ_BOQM01000049.1"/>
</dbReference>
<dbReference type="AlphaFoldDB" id="A0A542XHK1"/>
<comment type="caution">
    <text evidence="14">The sequence shown here is derived from an EMBL/GenBank/DDBJ whole genome shotgun (WGS) entry which is preliminary data.</text>
</comment>
<evidence type="ECO:0000256" key="11">
    <source>
        <dbReference type="SAM" id="MobiDB-lite"/>
    </source>
</evidence>
<comment type="similarity">
    <text evidence="2 10">Belongs to the aldehyde dehydrogenase family.</text>
</comment>
<keyword evidence="5" id="KW-0520">NAD</keyword>
<name>A0A542XHK1_SALAC</name>
<evidence type="ECO:0000313" key="14">
    <source>
        <dbReference type="EMBL" id="TQL35314.1"/>
    </source>
</evidence>
<dbReference type="InterPro" id="IPR050485">
    <property type="entry name" value="Proline_metab_enzyme"/>
</dbReference>
<accession>A0A542XHK1</accession>
<feature type="compositionally biased region" description="Basic and acidic residues" evidence="11">
    <location>
        <begin position="10"/>
        <end position="20"/>
    </location>
</feature>
<protein>
    <recommendedName>
        <fullName evidence="7">L-glutamate gamma-semialdehyde dehydrogenase</fullName>
        <ecNumber evidence="3">1.2.1.88</ecNumber>
    </recommendedName>
    <alternativeName>
        <fullName evidence="7">L-glutamate gamma-semialdehyde dehydrogenase</fullName>
    </alternativeName>
</protein>
<dbReference type="InterPro" id="IPR029510">
    <property type="entry name" value="Ald_DH_CS_GLU"/>
</dbReference>
<gene>
    <name evidence="13" type="primary">putA_2</name>
    <name evidence="14" type="ORF">FB564_0358</name>
    <name evidence="13" type="ORF">Sar04_45770</name>
</gene>
<evidence type="ECO:0000313" key="13">
    <source>
        <dbReference type="EMBL" id="GIM87841.1"/>
    </source>
</evidence>
<evidence type="ECO:0000256" key="8">
    <source>
        <dbReference type="ARBA" id="ARBA00048142"/>
    </source>
</evidence>
<keyword evidence="6" id="KW-0642">Proline metabolism</keyword>
<evidence type="ECO:0000256" key="4">
    <source>
        <dbReference type="ARBA" id="ARBA00023002"/>
    </source>
</evidence>